<dbReference type="Gene3D" id="3.40.1110.10">
    <property type="entry name" value="Calcium-transporting ATPase, cytoplasmic domain N"/>
    <property type="match status" value="1"/>
</dbReference>
<keyword evidence="6 12" id="KW-0547">Nucleotide-binding</keyword>
<dbReference type="Proteomes" id="UP000237271">
    <property type="component" value="Unassembled WGS sequence"/>
</dbReference>
<gene>
    <name evidence="14" type="ORF">PHPALM_2364</name>
</gene>
<evidence type="ECO:0000313" key="14">
    <source>
        <dbReference type="EMBL" id="POM79868.1"/>
    </source>
</evidence>
<dbReference type="InterPro" id="IPR006544">
    <property type="entry name" value="P-type_TPase_V"/>
</dbReference>
<dbReference type="GO" id="GO:0140358">
    <property type="term" value="F:P-type transmembrane transporter activity"/>
    <property type="evidence" value="ECO:0007669"/>
    <property type="project" value="InterPro"/>
</dbReference>
<feature type="non-terminal residue" evidence="14">
    <location>
        <position position="635"/>
    </location>
</feature>
<keyword evidence="11 12" id="KW-0472">Membrane</keyword>
<comment type="caution">
    <text evidence="14">The sequence shown here is derived from an EMBL/GenBank/DDBJ whole genome shotgun (WGS) entry which is preliminary data.</text>
</comment>
<dbReference type="EMBL" id="NCKW01000930">
    <property type="protein sequence ID" value="POM79868.1"/>
    <property type="molecule type" value="Genomic_DNA"/>
</dbReference>
<evidence type="ECO:0000256" key="3">
    <source>
        <dbReference type="ARBA" id="ARBA00022553"/>
    </source>
</evidence>
<dbReference type="InterPro" id="IPR047819">
    <property type="entry name" value="P5A-ATPase_N"/>
</dbReference>
<dbReference type="GO" id="GO:0005524">
    <property type="term" value="F:ATP binding"/>
    <property type="evidence" value="ECO:0007669"/>
    <property type="project" value="UniProtKB-UniRule"/>
</dbReference>
<dbReference type="InterPro" id="IPR018303">
    <property type="entry name" value="ATPase_P-typ_P_site"/>
</dbReference>
<dbReference type="SUPFAM" id="SSF81665">
    <property type="entry name" value="Calcium ATPase, transmembrane domain M"/>
    <property type="match status" value="1"/>
</dbReference>
<dbReference type="GO" id="GO:0019829">
    <property type="term" value="F:ATPase-coupled monoatomic cation transmembrane transporter activity"/>
    <property type="evidence" value="ECO:0007669"/>
    <property type="project" value="UniProtKB-UniRule"/>
</dbReference>
<keyword evidence="10 12" id="KW-1133">Transmembrane helix</keyword>
<dbReference type="PROSITE" id="PS00154">
    <property type="entry name" value="ATPASE_E1_E2"/>
    <property type="match status" value="1"/>
</dbReference>
<dbReference type="Gene3D" id="1.20.1110.10">
    <property type="entry name" value="Calcium-transporting ATPase, transmembrane domain"/>
    <property type="match status" value="1"/>
</dbReference>
<dbReference type="OrthoDB" id="48943at2759"/>
<dbReference type="PANTHER" id="PTHR45630">
    <property type="entry name" value="CATION-TRANSPORTING ATPASE-RELATED"/>
    <property type="match status" value="1"/>
</dbReference>
<evidence type="ECO:0000256" key="10">
    <source>
        <dbReference type="ARBA" id="ARBA00022989"/>
    </source>
</evidence>
<keyword evidence="4 12" id="KW-0812">Transmembrane</keyword>
<dbReference type="InterPro" id="IPR023299">
    <property type="entry name" value="ATPase_P-typ_cyto_dom_N"/>
</dbReference>
<keyword evidence="15" id="KW-1185">Reference proteome</keyword>
<evidence type="ECO:0000256" key="7">
    <source>
        <dbReference type="ARBA" id="ARBA00022840"/>
    </source>
</evidence>
<keyword evidence="5 12" id="KW-0479">Metal-binding</keyword>
<dbReference type="FunFam" id="1.20.1110.10:FF:000023">
    <property type="entry name" value="Cation-transporting ATPase"/>
    <property type="match status" value="1"/>
</dbReference>
<name>A0A2P4YPZ4_9STRA</name>
<comment type="caution">
    <text evidence="12">Lacks conserved residue(s) required for the propagation of feature annotation.</text>
</comment>
<evidence type="ECO:0000256" key="12">
    <source>
        <dbReference type="RuleBase" id="RU362082"/>
    </source>
</evidence>
<feature type="transmembrane region" description="Helical" evidence="12">
    <location>
        <begin position="42"/>
        <end position="63"/>
    </location>
</feature>
<dbReference type="GO" id="GO:0016020">
    <property type="term" value="C:membrane"/>
    <property type="evidence" value="ECO:0007669"/>
    <property type="project" value="UniProtKB-SubCell"/>
</dbReference>
<evidence type="ECO:0000259" key="13">
    <source>
        <dbReference type="Pfam" id="PF12409"/>
    </source>
</evidence>
<dbReference type="AlphaFoldDB" id="A0A2P4YPZ4"/>
<dbReference type="SUPFAM" id="SSF81660">
    <property type="entry name" value="Metal cation-transporting ATPase, ATP-binding domain N"/>
    <property type="match status" value="1"/>
</dbReference>
<feature type="transmembrane region" description="Helical" evidence="12">
    <location>
        <begin position="181"/>
        <end position="205"/>
    </location>
</feature>
<keyword evidence="8 12" id="KW-0460">Magnesium</keyword>
<evidence type="ECO:0000256" key="8">
    <source>
        <dbReference type="ARBA" id="ARBA00022842"/>
    </source>
</evidence>
<dbReference type="InterPro" id="IPR023214">
    <property type="entry name" value="HAD_sf"/>
</dbReference>
<comment type="similarity">
    <text evidence="2 12">Belongs to the cation transport ATPase (P-type) (TC 3.A.3) family. Type V subfamily.</text>
</comment>
<dbReference type="PANTHER" id="PTHR45630:SF8">
    <property type="entry name" value="CATION-TRANSPORTING ATPASE"/>
    <property type="match status" value="1"/>
</dbReference>
<dbReference type="EC" id="7.2.2.-" evidence="12"/>
<evidence type="ECO:0000256" key="2">
    <source>
        <dbReference type="ARBA" id="ARBA00006000"/>
    </source>
</evidence>
<evidence type="ECO:0000313" key="15">
    <source>
        <dbReference type="Proteomes" id="UP000237271"/>
    </source>
</evidence>
<comment type="catalytic activity">
    <reaction evidence="12">
        <text>ATP + H2O = ADP + phosphate + H(+)</text>
        <dbReference type="Rhea" id="RHEA:13065"/>
        <dbReference type="ChEBI" id="CHEBI:15377"/>
        <dbReference type="ChEBI" id="CHEBI:15378"/>
        <dbReference type="ChEBI" id="CHEBI:30616"/>
        <dbReference type="ChEBI" id="CHEBI:43474"/>
        <dbReference type="ChEBI" id="CHEBI:456216"/>
    </reaction>
</comment>
<evidence type="ECO:0000256" key="11">
    <source>
        <dbReference type="ARBA" id="ARBA00023136"/>
    </source>
</evidence>
<comment type="subcellular location">
    <subcellularLocation>
        <location evidence="1 12">Membrane</location>
        <topology evidence="1 12">Multi-pass membrane protein</topology>
    </subcellularLocation>
</comment>
<keyword evidence="7 12" id="KW-0067">ATP-binding</keyword>
<evidence type="ECO:0000256" key="6">
    <source>
        <dbReference type="ARBA" id="ARBA00022741"/>
    </source>
</evidence>
<keyword evidence="9 12" id="KW-1278">Translocase</keyword>
<evidence type="ECO:0000256" key="5">
    <source>
        <dbReference type="ARBA" id="ARBA00022723"/>
    </source>
</evidence>
<evidence type="ECO:0000256" key="9">
    <source>
        <dbReference type="ARBA" id="ARBA00022967"/>
    </source>
</evidence>
<proteinExistence type="inferred from homology"/>
<dbReference type="InterPro" id="IPR023298">
    <property type="entry name" value="ATPase_P-typ_TM_dom_sf"/>
</dbReference>
<feature type="domain" description="P5B-type ATPase N-terminal" evidence="13">
    <location>
        <begin position="29"/>
        <end position="89"/>
    </location>
</feature>
<evidence type="ECO:0000256" key="1">
    <source>
        <dbReference type="ARBA" id="ARBA00004141"/>
    </source>
</evidence>
<dbReference type="Pfam" id="PF12409">
    <property type="entry name" value="P5-ATPase"/>
    <property type="match status" value="1"/>
</dbReference>
<protein>
    <recommendedName>
        <fullName evidence="12">Cation-transporting ATPase</fullName>
        <ecNumber evidence="12">7.2.2.-</ecNumber>
    </recommendedName>
</protein>
<sequence>MKSLQEHLVVPIDETADVRAQLVHAPSESIVLQPFVFSFIRLALYCALVVCSCGILLIVSVWFPQVFTRIARKRIPFASVGDADYVLILVHGEGFRARWVECPVHRQSDEHTKVPWVWFEFKKHRYVYNFDRGDFQRYLSTICEDLECIRARTHDGLDEYMVTSKIELFGPNRVLIDKPHVLMLIFVKLVHPFYLFQLFSAGVWFWEEYTVYAIVILVLSATSMTYEIYSEVSNSNRLRSMLVPGDILVVEEGPMCADVLLLSEYKTSFLHAGSTISTVREGDEGCKGVVLSTGFSTGKGELFRSILFPKPIVFEFERDSYRYLAVLWLVAIAAFIKRVSEGSKVGTPFAETVVNSLDLITVAVPPALPLVLSSGIGFAMKRLQEGGIFCIDSQRVNLCGQISCFCFDKTGTLTQEHLSFAGVDVSLFHSAPSRATSTQTIDIPSRFRLGMATCHGLSEHDGNLQGYLLDMAMFEASEFTLRHLHNKTEGNYVAIVITKDDTSKKYGIIKRFPFDATCQRSSAVVEEIATGKRFIFVKGSPEAVSAISTTTPPDLKHKTLSYSADGYYCIGFGVKELNPSISFDFNSREQVENGFEGLALFKNELKPETKNMIEELDIAVIDGGRAALAVPERKA</sequence>
<accession>A0A2P4YPZ4</accession>
<dbReference type="Gene3D" id="3.40.50.1000">
    <property type="entry name" value="HAD superfamily/HAD-like"/>
    <property type="match status" value="1"/>
</dbReference>
<organism evidence="14 15">
    <name type="scientific">Phytophthora palmivora</name>
    <dbReference type="NCBI Taxonomy" id="4796"/>
    <lineage>
        <taxon>Eukaryota</taxon>
        <taxon>Sar</taxon>
        <taxon>Stramenopiles</taxon>
        <taxon>Oomycota</taxon>
        <taxon>Peronosporomycetes</taxon>
        <taxon>Peronosporales</taxon>
        <taxon>Peronosporaceae</taxon>
        <taxon>Phytophthora</taxon>
    </lineage>
</organism>
<reference evidence="14 15" key="1">
    <citation type="journal article" date="2017" name="Genome Biol. Evol.">
        <title>Phytophthora megakarya and P. palmivora, closely related causal agents of cacao black pod rot, underwent increases in genome sizes and gene numbers by different mechanisms.</title>
        <authorList>
            <person name="Ali S.S."/>
            <person name="Shao J."/>
            <person name="Lary D.J."/>
            <person name="Kronmiller B."/>
            <person name="Shen D."/>
            <person name="Strem M.D."/>
            <person name="Amoako-Attah I."/>
            <person name="Akrofi A.Y."/>
            <person name="Begoude B.A."/>
            <person name="Ten Hoopen G.M."/>
            <person name="Coulibaly K."/>
            <person name="Kebe B.I."/>
            <person name="Melnick R.L."/>
            <person name="Guiltinan M.J."/>
            <person name="Tyler B.M."/>
            <person name="Meinhardt L.W."/>
            <person name="Bailey B.A."/>
        </authorList>
    </citation>
    <scope>NUCLEOTIDE SEQUENCE [LARGE SCALE GENOMIC DNA]</scope>
    <source>
        <strain evidence="15">sbr112.9</strain>
    </source>
</reference>
<keyword evidence="3" id="KW-0597">Phosphoprotein</keyword>
<dbReference type="GO" id="GO:0046872">
    <property type="term" value="F:metal ion binding"/>
    <property type="evidence" value="ECO:0007669"/>
    <property type="project" value="UniProtKB-UniRule"/>
</dbReference>
<evidence type="ECO:0000256" key="4">
    <source>
        <dbReference type="ARBA" id="ARBA00022692"/>
    </source>
</evidence>
<dbReference type="Gene3D" id="2.70.150.10">
    <property type="entry name" value="Calcium-transporting ATPase, cytoplasmic transduction domain A"/>
    <property type="match status" value="1"/>
</dbReference>